<dbReference type="EMBL" id="RIBS01000001">
    <property type="protein sequence ID" value="RNF86170.1"/>
    <property type="molecule type" value="Genomic_DNA"/>
</dbReference>
<organism evidence="2 3">
    <name type="scientific">Montanilutibacter psychrotolerans</name>
    <dbReference type="NCBI Taxonomy" id="1327343"/>
    <lineage>
        <taxon>Bacteria</taxon>
        <taxon>Pseudomonadati</taxon>
        <taxon>Pseudomonadota</taxon>
        <taxon>Gammaproteobacteria</taxon>
        <taxon>Lysobacterales</taxon>
        <taxon>Lysobacteraceae</taxon>
        <taxon>Montanilutibacter</taxon>
    </lineage>
</organism>
<dbReference type="Proteomes" id="UP000267049">
    <property type="component" value="Unassembled WGS sequence"/>
</dbReference>
<keyword evidence="1" id="KW-0812">Transmembrane</keyword>
<keyword evidence="3" id="KW-1185">Reference proteome</keyword>
<evidence type="ECO:0000256" key="1">
    <source>
        <dbReference type="SAM" id="Phobius"/>
    </source>
</evidence>
<dbReference type="RefSeq" id="WP_123086289.1">
    <property type="nucleotide sequence ID" value="NZ_RIBS01000001.1"/>
</dbReference>
<keyword evidence="1" id="KW-1133">Transmembrane helix</keyword>
<dbReference type="AlphaFoldDB" id="A0A3M8T4N9"/>
<dbReference type="PROSITE" id="PS00409">
    <property type="entry name" value="PROKAR_NTER_METHYL"/>
    <property type="match status" value="1"/>
</dbReference>
<dbReference type="GO" id="GO:0043683">
    <property type="term" value="P:type IV pilus assembly"/>
    <property type="evidence" value="ECO:0007669"/>
    <property type="project" value="InterPro"/>
</dbReference>
<dbReference type="InterPro" id="IPR045584">
    <property type="entry name" value="Pilin-like"/>
</dbReference>
<keyword evidence="1" id="KW-0472">Membrane</keyword>
<sequence>MTVSVANKRSRTSHHGGRASRGFSLLELMIVVVVIAILAGIAMTRYEDSMVRSRRATASACMLEAAQFMERFYTTNLRYHQTVTGVAVALPALTCANDLRGHYTIALNAVAAQTYTIRATPQGRQAAKDTKCGNLSMNQAGTKSASGTAGDCFK</sequence>
<dbReference type="Pfam" id="PF16732">
    <property type="entry name" value="ComP_DUS"/>
    <property type="match status" value="1"/>
</dbReference>
<comment type="caution">
    <text evidence="2">The sequence shown here is derived from an EMBL/GenBank/DDBJ whole genome shotgun (WGS) entry which is preliminary data.</text>
</comment>
<proteinExistence type="predicted"/>
<dbReference type="NCBIfam" id="TIGR02532">
    <property type="entry name" value="IV_pilin_GFxxxE"/>
    <property type="match status" value="1"/>
</dbReference>
<dbReference type="OrthoDB" id="5296638at2"/>
<evidence type="ECO:0000313" key="2">
    <source>
        <dbReference type="EMBL" id="RNF86170.1"/>
    </source>
</evidence>
<dbReference type="InterPro" id="IPR012902">
    <property type="entry name" value="N_methyl_site"/>
</dbReference>
<reference evidence="2 3" key="1">
    <citation type="submission" date="2018-11" db="EMBL/GenBank/DDBJ databases">
        <title>Lysobacter cryohumiis sp. nov., isolated from soil in the Tianshan Mountains, Xinjiang, China.</title>
        <authorList>
            <person name="Luo Y."/>
            <person name="Sheng H."/>
        </authorList>
    </citation>
    <scope>NUCLEOTIDE SEQUENCE [LARGE SCALE GENOMIC DNA]</scope>
    <source>
        <strain evidence="2 3">ZS60</strain>
    </source>
</reference>
<protein>
    <submittedName>
        <fullName evidence="2">Type IV pilin protein</fullName>
    </submittedName>
</protein>
<dbReference type="Gene3D" id="3.30.700.10">
    <property type="entry name" value="Glycoprotein, Type 4 Pilin"/>
    <property type="match status" value="1"/>
</dbReference>
<accession>A0A3M8T4N9</accession>
<dbReference type="InterPro" id="IPR031982">
    <property type="entry name" value="PilE-like"/>
</dbReference>
<feature type="transmembrane region" description="Helical" evidence="1">
    <location>
        <begin position="23"/>
        <end position="44"/>
    </location>
</feature>
<dbReference type="SUPFAM" id="SSF54523">
    <property type="entry name" value="Pili subunits"/>
    <property type="match status" value="1"/>
</dbReference>
<gene>
    <name evidence="2" type="ORF">EER27_01715</name>
</gene>
<dbReference type="Pfam" id="PF07963">
    <property type="entry name" value="N_methyl"/>
    <property type="match status" value="1"/>
</dbReference>
<name>A0A3M8T4N9_9GAMM</name>
<evidence type="ECO:0000313" key="3">
    <source>
        <dbReference type="Proteomes" id="UP000267049"/>
    </source>
</evidence>